<dbReference type="EMBL" id="BJUG01000021">
    <property type="protein sequence ID" value="GEK38256.1"/>
    <property type="molecule type" value="Genomic_DNA"/>
</dbReference>
<gene>
    <name evidence="1" type="ORF">ETH01_25430</name>
</gene>
<protein>
    <submittedName>
        <fullName evidence="1">Uncharacterized protein</fullName>
    </submittedName>
</protein>
<proteinExistence type="predicted"/>
<sequence length="49" mass="5676">MVLQLEGLLFEKQIMNNEFFEKIKGNFDYLLCGRKNGFSQVYSLAVGKN</sequence>
<dbReference type="AlphaFoldDB" id="A0A510WGK0"/>
<name>A0A510WGK0_ENTTH</name>
<evidence type="ECO:0000313" key="2">
    <source>
        <dbReference type="Proteomes" id="UP000321361"/>
    </source>
</evidence>
<reference evidence="1 2" key="1">
    <citation type="submission" date="2019-07" db="EMBL/GenBank/DDBJ databases">
        <title>Whole genome shotgun sequence of Enterococcus thailandicus NBRC 101867.</title>
        <authorList>
            <person name="Hosoyama A."/>
            <person name="Uohara A."/>
            <person name="Ohji S."/>
            <person name="Ichikawa N."/>
        </authorList>
    </citation>
    <scope>NUCLEOTIDE SEQUENCE [LARGE SCALE GENOMIC DNA]</scope>
    <source>
        <strain evidence="1 2">NBRC 101867</strain>
    </source>
</reference>
<comment type="caution">
    <text evidence="1">The sequence shown here is derived from an EMBL/GenBank/DDBJ whole genome shotgun (WGS) entry which is preliminary data.</text>
</comment>
<evidence type="ECO:0000313" key="1">
    <source>
        <dbReference type="EMBL" id="GEK38256.1"/>
    </source>
</evidence>
<dbReference type="Proteomes" id="UP000321361">
    <property type="component" value="Unassembled WGS sequence"/>
</dbReference>
<accession>A0A510WGK0</accession>
<organism evidence="1 2">
    <name type="scientific">Enterococcus thailandicus</name>
    <dbReference type="NCBI Taxonomy" id="417368"/>
    <lineage>
        <taxon>Bacteria</taxon>
        <taxon>Bacillati</taxon>
        <taxon>Bacillota</taxon>
        <taxon>Bacilli</taxon>
        <taxon>Lactobacillales</taxon>
        <taxon>Enterococcaceae</taxon>
        <taxon>Enterococcus</taxon>
    </lineage>
</organism>